<dbReference type="GO" id="GO:0008409">
    <property type="term" value="F:5'-3' exonuclease activity"/>
    <property type="evidence" value="ECO:0007669"/>
    <property type="project" value="TreeGrafter"/>
</dbReference>
<keyword evidence="4" id="KW-1185">Reference proteome</keyword>
<reference evidence="3 4" key="1">
    <citation type="submission" date="2018-11" db="EMBL/GenBank/DDBJ databases">
        <authorList>
            <consortium name="Pathogen Informatics"/>
        </authorList>
    </citation>
    <scope>NUCLEOTIDE SEQUENCE [LARGE SCALE GENOMIC DNA]</scope>
</reference>
<dbReference type="Proteomes" id="UP000281553">
    <property type="component" value="Unassembled WGS sequence"/>
</dbReference>
<dbReference type="EC" id="3.1.4.1" evidence="1"/>
<dbReference type="PANTHER" id="PTHR15749:SF4">
    <property type="entry name" value="FANCONI-ASSOCIATED NUCLEASE 1"/>
    <property type="match status" value="1"/>
</dbReference>
<feature type="non-terminal residue" evidence="3">
    <location>
        <position position="154"/>
    </location>
</feature>
<comment type="function">
    <text evidence="1">Nuclease required for the repair of DNA interstrand cross-links (ICL). Acts as a 5'-3' exonuclease that anchors at a cut end of DNA and cleaves DNA successively at every third nucleotide, allowing to excise an ICL from one strand through flanking incisions.</text>
</comment>
<dbReference type="Pfam" id="PF21315">
    <property type="entry name" value="FAN1_HTH"/>
    <property type="match status" value="1"/>
</dbReference>
<protein>
    <recommendedName>
        <fullName evidence="1">Fanconi-associated nuclease</fullName>
        <ecNumber evidence="1">3.1.4.1</ecNumber>
    </recommendedName>
</protein>
<keyword evidence="1" id="KW-0378">Hydrolase</keyword>
<keyword evidence="1" id="KW-0539">Nucleus</keyword>
<proteinExistence type="inferred from homology"/>
<dbReference type="GO" id="GO:0017108">
    <property type="term" value="F:5'-flap endonuclease activity"/>
    <property type="evidence" value="ECO:0007669"/>
    <property type="project" value="TreeGrafter"/>
</dbReference>
<gene>
    <name evidence="3" type="ORF">DILT_LOCUS11117</name>
</gene>
<dbReference type="GO" id="GO:0046872">
    <property type="term" value="F:metal ion binding"/>
    <property type="evidence" value="ECO:0007669"/>
    <property type="project" value="UniProtKB-KW"/>
</dbReference>
<keyword evidence="1" id="KW-0464">Manganese</keyword>
<comment type="subcellular location">
    <subcellularLocation>
        <location evidence="1">Nucleus</location>
    </subcellularLocation>
</comment>
<dbReference type="GO" id="GO:0070336">
    <property type="term" value="F:flap-structured DNA binding"/>
    <property type="evidence" value="ECO:0007669"/>
    <property type="project" value="TreeGrafter"/>
</dbReference>
<sequence length="154" mass="17481">MNEQENEPATPAVQPYFVESFVFILRHLGQEKTFKHLFNDSDEAFISAFKNLTEDSQKVYLTLFRRSKGFFRQSKLRIDPAPGNLAAALLELSNQGFLSSDLSAFPDDELLNILDRKEVNDLATAFKLPLKGSKSDLICSLLKISREKSILSFF</sequence>
<keyword evidence="1" id="KW-0234">DNA repair</keyword>
<dbReference type="PANTHER" id="PTHR15749">
    <property type="entry name" value="FANCONI-ASSOCIATED NUCLEASE 1"/>
    <property type="match status" value="1"/>
</dbReference>
<comment type="cofactor">
    <cofactor evidence="1">
        <name>Mg(2+)</name>
        <dbReference type="ChEBI" id="CHEBI:18420"/>
    </cofactor>
    <cofactor evidence="1">
        <name>Mn(2+)</name>
        <dbReference type="ChEBI" id="CHEBI:29035"/>
    </cofactor>
</comment>
<comment type="similarity">
    <text evidence="1">Belongs to the FAN1 family.</text>
</comment>
<name>A0A3P7PBD2_DIBLA</name>
<evidence type="ECO:0000256" key="1">
    <source>
        <dbReference type="RuleBase" id="RU365033"/>
    </source>
</evidence>
<dbReference type="GO" id="GO:0005634">
    <property type="term" value="C:nucleus"/>
    <property type="evidence" value="ECO:0007669"/>
    <property type="project" value="UniProtKB-SubCell"/>
</dbReference>
<comment type="catalytic activity">
    <reaction evidence="1">
        <text>Hydrolytically removes 5'-nucleotides successively from the 3'-hydroxy termini of 3'-hydroxy-terminated oligonucleotides.</text>
        <dbReference type="EC" id="3.1.4.1"/>
    </reaction>
</comment>
<keyword evidence="1" id="KW-0460">Magnesium</keyword>
<dbReference type="GO" id="GO:0004528">
    <property type="term" value="F:phosphodiesterase I activity"/>
    <property type="evidence" value="ECO:0007669"/>
    <property type="project" value="UniProtKB-EC"/>
</dbReference>
<keyword evidence="1" id="KW-0227">DNA damage</keyword>
<evidence type="ECO:0000313" key="4">
    <source>
        <dbReference type="Proteomes" id="UP000281553"/>
    </source>
</evidence>
<evidence type="ECO:0000313" key="3">
    <source>
        <dbReference type="EMBL" id="VDN15286.1"/>
    </source>
</evidence>
<feature type="domain" description="Fanconi-associated nuclease 1-like winged-helix" evidence="2">
    <location>
        <begin position="16"/>
        <end position="98"/>
    </location>
</feature>
<evidence type="ECO:0000259" key="2">
    <source>
        <dbReference type="Pfam" id="PF21315"/>
    </source>
</evidence>
<keyword evidence="1" id="KW-0540">Nuclease</keyword>
<dbReference type="OrthoDB" id="76364at2759"/>
<dbReference type="GO" id="GO:0036297">
    <property type="term" value="P:interstrand cross-link repair"/>
    <property type="evidence" value="ECO:0007669"/>
    <property type="project" value="InterPro"/>
</dbReference>
<dbReference type="EMBL" id="UYRU01061978">
    <property type="protein sequence ID" value="VDN15286.1"/>
    <property type="molecule type" value="Genomic_DNA"/>
</dbReference>
<dbReference type="InterPro" id="IPR049125">
    <property type="entry name" value="FAN1-like_WH"/>
</dbReference>
<accession>A0A3P7PBD2</accession>
<dbReference type="AlphaFoldDB" id="A0A3P7PBD2"/>
<organism evidence="3 4">
    <name type="scientific">Dibothriocephalus latus</name>
    <name type="common">Fish tapeworm</name>
    <name type="synonym">Diphyllobothrium latum</name>
    <dbReference type="NCBI Taxonomy" id="60516"/>
    <lineage>
        <taxon>Eukaryota</taxon>
        <taxon>Metazoa</taxon>
        <taxon>Spiralia</taxon>
        <taxon>Lophotrochozoa</taxon>
        <taxon>Platyhelminthes</taxon>
        <taxon>Cestoda</taxon>
        <taxon>Eucestoda</taxon>
        <taxon>Diphyllobothriidea</taxon>
        <taxon>Diphyllobothriidae</taxon>
        <taxon>Dibothriocephalus</taxon>
    </lineage>
</organism>
<dbReference type="InterPro" id="IPR033315">
    <property type="entry name" value="Fan1-like"/>
</dbReference>
<keyword evidence="1" id="KW-0479">Metal-binding</keyword>